<feature type="compositionally biased region" description="Low complexity" evidence="1">
    <location>
        <begin position="60"/>
        <end position="78"/>
    </location>
</feature>
<gene>
    <name evidence="3" type="ORF">FHX49_001129</name>
</gene>
<dbReference type="EMBL" id="JACHWQ010000002">
    <property type="protein sequence ID" value="MBB2975563.1"/>
    <property type="molecule type" value="Genomic_DNA"/>
</dbReference>
<evidence type="ECO:0000313" key="3">
    <source>
        <dbReference type="EMBL" id="MBB2975563.1"/>
    </source>
</evidence>
<feature type="region of interest" description="Disordered" evidence="1">
    <location>
        <begin position="51"/>
        <end position="81"/>
    </location>
</feature>
<organism evidence="3 4">
    <name type="scientific">Microbacterium endophyticum</name>
    <dbReference type="NCBI Taxonomy" id="1526412"/>
    <lineage>
        <taxon>Bacteria</taxon>
        <taxon>Bacillati</taxon>
        <taxon>Actinomycetota</taxon>
        <taxon>Actinomycetes</taxon>
        <taxon>Micrococcales</taxon>
        <taxon>Microbacteriaceae</taxon>
        <taxon>Microbacterium</taxon>
    </lineage>
</organism>
<keyword evidence="4" id="KW-1185">Reference proteome</keyword>
<dbReference type="RefSeq" id="WP_165139494.1">
    <property type="nucleotide sequence ID" value="NZ_CP049255.1"/>
</dbReference>
<proteinExistence type="predicted"/>
<dbReference type="SUPFAM" id="SSF50939">
    <property type="entry name" value="Sialidases"/>
    <property type="match status" value="1"/>
</dbReference>
<reference evidence="3 4" key="1">
    <citation type="submission" date="2020-08" db="EMBL/GenBank/DDBJ databases">
        <title>Sequencing the genomes of 1000 actinobacteria strains.</title>
        <authorList>
            <person name="Klenk H.-P."/>
        </authorList>
    </citation>
    <scope>NUCLEOTIDE SEQUENCE [LARGE SCALE GENOMIC DNA]</scope>
    <source>
        <strain evidence="3 4">DSM 27099</strain>
    </source>
</reference>
<keyword evidence="2" id="KW-0812">Transmembrane</keyword>
<dbReference type="AlphaFoldDB" id="A0A7W4YLV6"/>
<dbReference type="Proteomes" id="UP000529310">
    <property type="component" value="Unassembled WGS sequence"/>
</dbReference>
<evidence type="ECO:0000256" key="2">
    <source>
        <dbReference type="SAM" id="Phobius"/>
    </source>
</evidence>
<sequence>MSTRRSRRTPRPPHEARRWVAWVIVAVLAVGVGALSIFALQQSREDPYAGETVAPVPTFAPQSTSTPDSSPSAEAPAAVENDPSTARFLAVGDDAIWRAVAGSCTGADPLLEKSTDGGATFADITPLYRGVTQILSLDGFAGTEAEIVATASVEDDDTDCTPQALRTFTQGRFWDFYPEILAASTYLDPENPGQVVTPTGDVAAPCASPTALRSVNGTVAVTCDDGTASVLGADQTWSQLPVSAALTVGLTSDTLAVATTDASCSGIVVTRFATGDLSTPEATQCAEGTDPAQPVAVAPDGAATLVWAGDALVTLG</sequence>
<comment type="caution">
    <text evidence="3">The sequence shown here is derived from an EMBL/GenBank/DDBJ whole genome shotgun (WGS) entry which is preliminary data.</text>
</comment>
<name>A0A7W4YLV6_9MICO</name>
<dbReference type="InterPro" id="IPR036278">
    <property type="entry name" value="Sialidase_sf"/>
</dbReference>
<evidence type="ECO:0000313" key="4">
    <source>
        <dbReference type="Proteomes" id="UP000529310"/>
    </source>
</evidence>
<accession>A0A7W4YLV6</accession>
<protein>
    <submittedName>
        <fullName evidence="3">Uncharacterized protein</fullName>
    </submittedName>
</protein>
<evidence type="ECO:0000256" key="1">
    <source>
        <dbReference type="SAM" id="MobiDB-lite"/>
    </source>
</evidence>
<keyword evidence="2" id="KW-0472">Membrane</keyword>
<feature type="transmembrane region" description="Helical" evidence="2">
    <location>
        <begin position="20"/>
        <end position="40"/>
    </location>
</feature>
<keyword evidence="2" id="KW-1133">Transmembrane helix</keyword>